<keyword evidence="2" id="KW-1133">Transmembrane helix</keyword>
<dbReference type="Gene3D" id="3.40.50.1820">
    <property type="entry name" value="alpha/beta hydrolase"/>
    <property type="match status" value="1"/>
</dbReference>
<dbReference type="InterPro" id="IPR013094">
    <property type="entry name" value="AB_hydrolase_3"/>
</dbReference>
<dbReference type="GO" id="GO:0016787">
    <property type="term" value="F:hydrolase activity"/>
    <property type="evidence" value="ECO:0007669"/>
    <property type="project" value="UniProtKB-KW"/>
</dbReference>
<dbReference type="Proteomes" id="UP000245771">
    <property type="component" value="Unassembled WGS sequence"/>
</dbReference>
<protein>
    <submittedName>
        <fullName evidence="4">Alpha/beta-hydrolase</fullName>
    </submittedName>
</protein>
<dbReference type="InterPro" id="IPR050300">
    <property type="entry name" value="GDXG_lipolytic_enzyme"/>
</dbReference>
<evidence type="ECO:0000256" key="1">
    <source>
        <dbReference type="ARBA" id="ARBA00022801"/>
    </source>
</evidence>
<gene>
    <name evidence="4" type="ORF">FA14DRAFT_159874</name>
</gene>
<organism evidence="4 5">
    <name type="scientific">Meira miltonrushii</name>
    <dbReference type="NCBI Taxonomy" id="1280837"/>
    <lineage>
        <taxon>Eukaryota</taxon>
        <taxon>Fungi</taxon>
        <taxon>Dikarya</taxon>
        <taxon>Basidiomycota</taxon>
        <taxon>Ustilaginomycotina</taxon>
        <taxon>Exobasidiomycetes</taxon>
        <taxon>Exobasidiales</taxon>
        <taxon>Brachybasidiaceae</taxon>
        <taxon>Meira</taxon>
    </lineage>
</organism>
<dbReference type="RefSeq" id="XP_025358481.1">
    <property type="nucleotide sequence ID" value="XM_025498429.1"/>
</dbReference>
<dbReference type="InterPro" id="IPR029058">
    <property type="entry name" value="AB_hydrolase_fold"/>
</dbReference>
<name>A0A316VKM9_9BASI</name>
<evidence type="ECO:0000313" key="4">
    <source>
        <dbReference type="EMBL" id="PWN38179.1"/>
    </source>
</evidence>
<keyword evidence="1 4" id="KW-0378">Hydrolase</keyword>
<keyword evidence="2" id="KW-0812">Transmembrane</keyword>
<dbReference type="InParanoid" id="A0A316VKM9"/>
<proteinExistence type="predicted"/>
<feature type="transmembrane region" description="Helical" evidence="2">
    <location>
        <begin position="29"/>
        <end position="52"/>
    </location>
</feature>
<dbReference type="PANTHER" id="PTHR48081">
    <property type="entry name" value="AB HYDROLASE SUPERFAMILY PROTEIN C4A8.06C"/>
    <property type="match status" value="1"/>
</dbReference>
<dbReference type="Pfam" id="PF07859">
    <property type="entry name" value="Abhydrolase_3"/>
    <property type="match status" value="1"/>
</dbReference>
<dbReference type="EMBL" id="KZ819602">
    <property type="protein sequence ID" value="PWN38179.1"/>
    <property type="molecule type" value="Genomic_DNA"/>
</dbReference>
<dbReference type="AlphaFoldDB" id="A0A316VKM9"/>
<dbReference type="PANTHER" id="PTHR48081:SF26">
    <property type="entry name" value="ALPHA_BETA HYDROLASE FOLD-3 DOMAIN-CONTAINING PROTEIN"/>
    <property type="match status" value="1"/>
</dbReference>
<evidence type="ECO:0000259" key="3">
    <source>
        <dbReference type="Pfam" id="PF07859"/>
    </source>
</evidence>
<dbReference type="OrthoDB" id="2152029at2759"/>
<evidence type="ECO:0000313" key="5">
    <source>
        <dbReference type="Proteomes" id="UP000245771"/>
    </source>
</evidence>
<keyword evidence="5" id="KW-1185">Reference proteome</keyword>
<keyword evidence="2" id="KW-0472">Membrane</keyword>
<reference evidence="4 5" key="1">
    <citation type="journal article" date="2018" name="Mol. Biol. Evol.">
        <title>Broad Genomic Sampling Reveals a Smut Pathogenic Ancestry of the Fungal Clade Ustilaginomycotina.</title>
        <authorList>
            <person name="Kijpornyongpan T."/>
            <person name="Mondo S.J."/>
            <person name="Barry K."/>
            <person name="Sandor L."/>
            <person name="Lee J."/>
            <person name="Lipzen A."/>
            <person name="Pangilinan J."/>
            <person name="LaButti K."/>
            <person name="Hainaut M."/>
            <person name="Henrissat B."/>
            <person name="Grigoriev I.V."/>
            <person name="Spatafora J.W."/>
            <person name="Aime M.C."/>
        </authorList>
    </citation>
    <scope>NUCLEOTIDE SEQUENCE [LARGE SCALE GENOMIC DNA]</scope>
    <source>
        <strain evidence="4 5">MCA 3882</strain>
    </source>
</reference>
<feature type="domain" description="Alpha/beta hydrolase fold-3" evidence="3">
    <location>
        <begin position="221"/>
        <end position="447"/>
    </location>
</feature>
<dbReference type="GeneID" id="37020210"/>
<dbReference type="STRING" id="1280837.A0A316VKM9"/>
<accession>A0A316VKM9</accession>
<evidence type="ECO:0000256" key="2">
    <source>
        <dbReference type="SAM" id="Phobius"/>
    </source>
</evidence>
<dbReference type="SUPFAM" id="SSF53474">
    <property type="entry name" value="alpha/beta-Hydrolases"/>
    <property type="match status" value="1"/>
</dbReference>
<sequence>MSPDPTRDEALVAAVKSAKPPRPNKWRPLLRLLIFHFLTVGTLPIAFLANFIRAAIPFLRPHRRMSFVAALGTLMVRYSIRMMVLTSFQPLPPREHGWREQPGLIGASLATLNMSGPGSRVAHPLLTLKAATKQAHKQSGKRRNDRVWFDAPQLPYYRGILTLKHGKGEPQKVQGCSTYNGPAMVDIAWTKSRTRGFWFLPNGEKQHPPAREPGGQKEPVVLYFHGGAGVTFSAGDLFMGEVLASNLAKSSKLPVFSVDYNLAPYAPFPIPLVQALGGYLYLTDTLGYRPDQIFIGGDSFGSHLTLALERYLRLEMPEVRGDVENQTIAAPGLLLLSPWLSTLNDPWKSRPANIGSDIITLTYGDWGVESMQLGPKYEKRCSLDLLDPWLSPVYKSVEEMSQLPPMFVGNGGVEVLLDEGKEFVRKARQAKADVTHVITPFQPHDFYTLPFALPHSRKVYTQFGHWARKHVDYAPYVISS</sequence>